<feature type="transmembrane region" description="Helical" evidence="1">
    <location>
        <begin position="7"/>
        <end position="26"/>
    </location>
</feature>
<keyword evidence="1" id="KW-1133">Transmembrane helix</keyword>
<keyword evidence="1" id="KW-0812">Transmembrane</keyword>
<organism evidence="2 3">
    <name type="scientific">Entamoeba nuttalli</name>
    <dbReference type="NCBI Taxonomy" id="412467"/>
    <lineage>
        <taxon>Eukaryota</taxon>
        <taxon>Amoebozoa</taxon>
        <taxon>Evosea</taxon>
        <taxon>Archamoebae</taxon>
        <taxon>Mastigamoebida</taxon>
        <taxon>Entamoebidae</taxon>
        <taxon>Entamoeba</taxon>
    </lineage>
</organism>
<sequence>MDIIKLLFIIIIVHIVILSIGCTFAFNLMVGIFVLTIPTSLLSFLYVQYKPQLDEFSKPTLPFQNKKSLD</sequence>
<name>A0ABQ0DEB5_9EUKA</name>
<protein>
    <submittedName>
        <fullName evidence="2">Uncharacterized protein</fullName>
    </submittedName>
</protein>
<evidence type="ECO:0000256" key="1">
    <source>
        <dbReference type="SAM" id="Phobius"/>
    </source>
</evidence>
<accession>A0ABQ0DEB5</accession>
<proteinExistence type="predicted"/>
<gene>
    <name evidence="2" type="ORF">ENUP19_0063G0013</name>
</gene>
<dbReference type="Proteomes" id="UP001628156">
    <property type="component" value="Unassembled WGS sequence"/>
</dbReference>
<dbReference type="PROSITE" id="PS51257">
    <property type="entry name" value="PROKAR_LIPOPROTEIN"/>
    <property type="match status" value="1"/>
</dbReference>
<evidence type="ECO:0000313" key="2">
    <source>
        <dbReference type="EMBL" id="GAB1221058.1"/>
    </source>
</evidence>
<dbReference type="EMBL" id="BAAFRS010000063">
    <property type="protein sequence ID" value="GAB1221058.1"/>
    <property type="molecule type" value="Genomic_DNA"/>
</dbReference>
<evidence type="ECO:0000313" key="3">
    <source>
        <dbReference type="Proteomes" id="UP001628156"/>
    </source>
</evidence>
<keyword evidence="3" id="KW-1185">Reference proteome</keyword>
<comment type="caution">
    <text evidence="2">The sequence shown here is derived from an EMBL/GenBank/DDBJ whole genome shotgun (WGS) entry which is preliminary data.</text>
</comment>
<reference evidence="2 3" key="1">
    <citation type="journal article" date="2019" name="PLoS Negl. Trop. Dis.">
        <title>Whole genome sequencing of Entamoeba nuttalli reveals mammalian host-related molecular signatures and a novel octapeptide-repeat surface protein.</title>
        <authorList>
            <person name="Tanaka M."/>
            <person name="Makiuchi T."/>
            <person name="Komiyama T."/>
            <person name="Shiina T."/>
            <person name="Osaki K."/>
            <person name="Tachibana H."/>
        </authorList>
    </citation>
    <scope>NUCLEOTIDE SEQUENCE [LARGE SCALE GENOMIC DNA]</scope>
    <source>
        <strain evidence="2 3">P19-061405</strain>
    </source>
</reference>
<keyword evidence="1" id="KW-0472">Membrane</keyword>